<gene>
    <name evidence="1" type="ORF">PhaeoP36_03592</name>
</gene>
<dbReference type="InterPro" id="IPR032710">
    <property type="entry name" value="NTF2-like_dom_sf"/>
</dbReference>
<dbReference type="Proteomes" id="UP000218891">
    <property type="component" value="Plasmid pP36_a"/>
</dbReference>
<geneLocation type="plasmid" evidence="1 2">
    <name>pP36_a</name>
</geneLocation>
<evidence type="ECO:0000313" key="1">
    <source>
        <dbReference type="EMBL" id="ATG37669.1"/>
    </source>
</evidence>
<dbReference type="RefSeq" id="WP_096869952.1">
    <property type="nucleotide sequence ID" value="NZ_CP010644.1"/>
</dbReference>
<dbReference type="Gene3D" id="3.10.450.50">
    <property type="match status" value="1"/>
</dbReference>
<organism evidence="1 2">
    <name type="scientific">Phaeobacter piscinae</name>
    <dbReference type="NCBI Taxonomy" id="1580596"/>
    <lineage>
        <taxon>Bacteria</taxon>
        <taxon>Pseudomonadati</taxon>
        <taxon>Pseudomonadota</taxon>
        <taxon>Alphaproteobacteria</taxon>
        <taxon>Rhodobacterales</taxon>
        <taxon>Roseobacteraceae</taxon>
        <taxon>Phaeobacter</taxon>
    </lineage>
</organism>
<reference evidence="1 2" key="2">
    <citation type="journal article" date="2017" name="Genome Biol. Evol.">
        <title>Trajectories and Drivers of Genome Evolution in Surface-Associated Marine Phaeobacter.</title>
        <authorList>
            <person name="Freese H.M."/>
            <person name="Sikorski J."/>
            <person name="Bunk B."/>
            <person name="Scheuner C."/>
            <person name="Meier-Kolthoff J.P."/>
            <person name="Sproer C."/>
            <person name="Gram L."/>
            <person name="Overmann J."/>
        </authorList>
    </citation>
    <scope>NUCLEOTIDE SEQUENCE [LARGE SCALE GENOMIC DNA]</scope>
    <source>
        <strain evidence="1 2">P36</strain>
    </source>
</reference>
<accession>A0ABN5DJM4</accession>
<dbReference type="EMBL" id="CP010644">
    <property type="protein sequence ID" value="ATG37669.1"/>
    <property type="molecule type" value="Genomic_DNA"/>
</dbReference>
<name>A0ABN5DJM4_9RHOB</name>
<dbReference type="Pfam" id="PF07366">
    <property type="entry name" value="SnoaL"/>
    <property type="match status" value="1"/>
</dbReference>
<keyword evidence="1" id="KW-0614">Plasmid</keyword>
<dbReference type="SUPFAM" id="SSF54427">
    <property type="entry name" value="NTF2-like"/>
    <property type="match status" value="1"/>
</dbReference>
<evidence type="ECO:0000313" key="2">
    <source>
        <dbReference type="Proteomes" id="UP000218891"/>
    </source>
</evidence>
<keyword evidence="2" id="KW-1185">Reference proteome</keyword>
<protein>
    <submittedName>
        <fullName evidence="1">Polyketide cyclase-like protein</fullName>
    </submittedName>
</protein>
<sequence>MTAESNLKLIQHMYVALNAQDLDAHDQYWHEDMIWHGPPGFGDIHGRERFKYDVLAEFYKAFPDYHVSHEIEFANETWIAGTGYLTGHQHGEYLGLPPTGLPVKMRFSDFWLVVDGKLKENWVMVDHVDTFKQLGVDLMAVVKKS</sequence>
<reference evidence="1 2" key="3">
    <citation type="journal article" date="2017" name="Int. J. Syst. Evol. Microbiol.">
        <title>Adaptation of Surface-Associated Bacteria to the Open Ocean: A Genomically Distinct Subpopulation of Phaeobacter gallaeciensis Colonizes Pacific Mesozooplankton.</title>
        <authorList>
            <person name="Freese H.M."/>
            <person name="Methner A."/>
            <person name="Overmann J."/>
        </authorList>
    </citation>
    <scope>NUCLEOTIDE SEQUENCE [LARGE SCALE GENOMIC DNA]</scope>
    <source>
        <strain evidence="1 2">P36</strain>
    </source>
</reference>
<dbReference type="PANTHER" id="PTHR38436">
    <property type="entry name" value="POLYKETIDE CYCLASE SNOAL-LIKE DOMAIN"/>
    <property type="match status" value="1"/>
</dbReference>
<dbReference type="InterPro" id="IPR009959">
    <property type="entry name" value="Cyclase_SnoaL-like"/>
</dbReference>
<reference evidence="1 2" key="4">
    <citation type="journal article" date="2018" name="Environ. Microbiol. Rep.">
        <title>Phylogenetic distribution of roseobacticides in the Roseobacter group and their effect on microalgae.</title>
        <authorList>
            <person name="Sonnenschein E.C."/>
            <person name="Phippen C.B."/>
            <person name="Bentzon-Tilia M."/>
            <person name="Rasmussen S.A."/>
            <person name="Nielsen K.F."/>
            <person name="Gram L."/>
        </authorList>
    </citation>
    <scope>NUCLEOTIDE SEQUENCE [LARGE SCALE GENOMIC DNA]</scope>
    <source>
        <strain evidence="1 2">P36</strain>
    </source>
</reference>
<dbReference type="PANTHER" id="PTHR38436:SF1">
    <property type="entry name" value="ESTER CYCLASE"/>
    <property type="match status" value="1"/>
</dbReference>
<reference evidence="1 2" key="1">
    <citation type="journal article" date="2017" name="Front. Microbiol.">
        <title>Phaeobacter piscinae sp. nov., a species of the Roseobacter group and potential aquaculture probiont.</title>
        <authorList>
            <person name="Sonnenschein E.C."/>
            <person name="Phippen C.B.W."/>
            <person name="Nielsen K.F."/>
            <person name="Mateiu R.V."/>
            <person name="Melchiorsen J."/>
            <person name="Gram L."/>
            <person name="Overmann J."/>
            <person name="Freese H.M."/>
        </authorList>
    </citation>
    <scope>NUCLEOTIDE SEQUENCE [LARGE SCALE GENOMIC DNA]</scope>
    <source>
        <strain evidence="1 2">P36</strain>
    </source>
</reference>
<proteinExistence type="predicted"/>